<dbReference type="InterPro" id="IPR029020">
    <property type="entry name" value="Ammonium/urea_transptr"/>
</dbReference>
<evidence type="ECO:0000313" key="11">
    <source>
        <dbReference type="EMBL" id="CDZ23918.1"/>
    </source>
</evidence>
<keyword evidence="7 9" id="KW-0924">Ammonia transport</keyword>
<dbReference type="Pfam" id="PF00909">
    <property type="entry name" value="Ammonium_transp"/>
    <property type="match status" value="1"/>
</dbReference>
<evidence type="ECO:0000313" key="12">
    <source>
        <dbReference type="Proteomes" id="UP000032431"/>
    </source>
</evidence>
<feature type="transmembrane region" description="Helical" evidence="9">
    <location>
        <begin position="93"/>
        <end position="115"/>
    </location>
</feature>
<dbReference type="AlphaFoldDB" id="A0A078KN97"/>
<keyword evidence="6 9" id="KW-0472">Membrane</keyword>
<dbReference type="SUPFAM" id="SSF111352">
    <property type="entry name" value="Ammonium transporter"/>
    <property type="match status" value="1"/>
</dbReference>
<feature type="transmembrane region" description="Helical" evidence="9">
    <location>
        <begin position="227"/>
        <end position="248"/>
    </location>
</feature>
<evidence type="ECO:0000256" key="4">
    <source>
        <dbReference type="ARBA" id="ARBA00022692"/>
    </source>
</evidence>
<keyword evidence="12" id="KW-1185">Reference proteome</keyword>
<dbReference type="PROSITE" id="PS01219">
    <property type="entry name" value="AMMONIUM_TRANSP"/>
    <property type="match status" value="1"/>
</dbReference>
<feature type="transmembrane region" description="Helical" evidence="9">
    <location>
        <begin position="281"/>
        <end position="302"/>
    </location>
</feature>
<feature type="domain" description="Ammonium transporter AmtB-like" evidence="10">
    <location>
        <begin position="11"/>
        <end position="412"/>
    </location>
</feature>
<evidence type="ECO:0000256" key="1">
    <source>
        <dbReference type="ARBA" id="ARBA00004141"/>
    </source>
</evidence>
<dbReference type="GO" id="GO:0008519">
    <property type="term" value="F:ammonium channel activity"/>
    <property type="evidence" value="ECO:0007669"/>
    <property type="project" value="InterPro"/>
</dbReference>
<evidence type="ECO:0000256" key="9">
    <source>
        <dbReference type="RuleBase" id="RU362002"/>
    </source>
</evidence>
<dbReference type="PANTHER" id="PTHR43029">
    <property type="entry name" value="AMMONIUM TRANSPORTER MEP2"/>
    <property type="match status" value="1"/>
</dbReference>
<dbReference type="InterPro" id="IPR001905">
    <property type="entry name" value="Ammonium_transpt"/>
</dbReference>
<dbReference type="OrthoDB" id="9814202at2"/>
<evidence type="ECO:0000256" key="3">
    <source>
        <dbReference type="ARBA" id="ARBA00022448"/>
    </source>
</evidence>
<feature type="transmembrane region" description="Helical" evidence="9">
    <location>
        <begin position="46"/>
        <end position="73"/>
    </location>
</feature>
<dbReference type="HOGENOM" id="CLU_000445_33_0_9"/>
<evidence type="ECO:0000256" key="8">
    <source>
        <dbReference type="ARBA" id="ARBA00050025"/>
    </source>
</evidence>
<dbReference type="STRING" id="29343.CCDG5_0789"/>
<name>A0A078KN97_9FIRM</name>
<gene>
    <name evidence="11" type="primary">nrgA</name>
    <name evidence="11" type="ORF">CCDG5_0789</name>
</gene>
<dbReference type="InterPro" id="IPR024041">
    <property type="entry name" value="NH4_transpt_AmtB-like_dom"/>
</dbReference>
<dbReference type="PATRIC" id="fig|29343.3.peg.828"/>
<protein>
    <recommendedName>
        <fullName evidence="8 9">Ammonium transporter</fullName>
    </recommendedName>
</protein>
<keyword evidence="4 9" id="KW-0812">Transmembrane</keyword>
<feature type="transmembrane region" description="Helical" evidence="9">
    <location>
        <begin position="195"/>
        <end position="215"/>
    </location>
</feature>
<feature type="transmembrane region" description="Helical" evidence="9">
    <location>
        <begin position="314"/>
        <end position="333"/>
    </location>
</feature>
<comment type="similarity">
    <text evidence="2 9">Belongs to the ammonia transporter channel (TC 1.A.11.2) family.</text>
</comment>
<evidence type="ECO:0000256" key="7">
    <source>
        <dbReference type="ARBA" id="ARBA00023177"/>
    </source>
</evidence>
<reference evidence="12" key="1">
    <citation type="submission" date="2014-07" db="EMBL/GenBank/DDBJ databases">
        <authorList>
            <person name="Wibberg D."/>
        </authorList>
    </citation>
    <scope>NUCLEOTIDE SEQUENCE [LARGE SCALE GENOMIC DNA]</scope>
    <source>
        <strain evidence="12">DG5</strain>
    </source>
</reference>
<dbReference type="Proteomes" id="UP000032431">
    <property type="component" value="Chromosome I"/>
</dbReference>
<dbReference type="EMBL" id="LM995447">
    <property type="protein sequence ID" value="CDZ23918.1"/>
    <property type="molecule type" value="Genomic_DNA"/>
</dbReference>
<feature type="transmembrane region" description="Helical" evidence="9">
    <location>
        <begin position="127"/>
        <end position="149"/>
    </location>
</feature>
<dbReference type="Gene3D" id="1.10.3430.10">
    <property type="entry name" value="Ammonium transporter AmtB like domains"/>
    <property type="match status" value="1"/>
</dbReference>
<dbReference type="GO" id="GO:0005886">
    <property type="term" value="C:plasma membrane"/>
    <property type="evidence" value="ECO:0007669"/>
    <property type="project" value="UniProtKB-SubCell"/>
</dbReference>
<keyword evidence="3 9" id="KW-0813">Transport</keyword>
<feature type="transmembrane region" description="Helical" evidence="9">
    <location>
        <begin position="161"/>
        <end position="183"/>
    </location>
</feature>
<sequence length="419" mass="44467">MNALNSGDISWLLISSALVFIMTPGLAFFYGGLVKRKNAINTIMSSAFIMGLASLLWVLIGFSLSFSGGAGGFIGDLNWFGMRLTEGSAATAYAPNTVCFAVFQMMFAIITPALITGAIVERMRFSALFIFIAIWSIIVYYPLAHMVWGNGFLMKLGAIDFAGGTVVHISSGVSALVAAIVLGKRKNYGKATYHPHNIPFVFLGAALLWFGWFGFNAGSAGAANSLAIHAFITTNTACATAMLSWMLIEKIRNKKPTLVGASTGAVVGLVAITPGAGYVPIWASIIIGALVSPICYFFISVVKPKLGYDDSLDTFGCHGIGGIWGSIATGLFAKNGFNPDPKLDAVQWNGLVFGQWQLFVRELASIGIAIAVAVVGTLIALGITKLCVKKLRVSPKEEDIGLDTVEHGESAYPSFNGMD</sequence>
<dbReference type="KEGG" id="ccel:CCDG5_0789"/>
<proteinExistence type="inferred from homology"/>
<evidence type="ECO:0000256" key="2">
    <source>
        <dbReference type="ARBA" id="ARBA00005887"/>
    </source>
</evidence>
<feature type="transmembrane region" description="Helical" evidence="9">
    <location>
        <begin position="12"/>
        <end position="34"/>
    </location>
</feature>
<evidence type="ECO:0000256" key="6">
    <source>
        <dbReference type="ARBA" id="ARBA00023136"/>
    </source>
</evidence>
<feature type="transmembrane region" description="Helical" evidence="9">
    <location>
        <begin position="257"/>
        <end position="275"/>
    </location>
</feature>
<keyword evidence="5 9" id="KW-1133">Transmembrane helix</keyword>
<dbReference type="NCBIfam" id="TIGR00836">
    <property type="entry name" value="amt"/>
    <property type="match status" value="1"/>
</dbReference>
<accession>A0A078KN97</accession>
<dbReference type="InterPro" id="IPR018047">
    <property type="entry name" value="Ammonium_transpt_CS"/>
</dbReference>
<dbReference type="PANTHER" id="PTHR43029:SF10">
    <property type="entry name" value="AMMONIUM TRANSPORTER MEP2"/>
    <property type="match status" value="1"/>
</dbReference>
<evidence type="ECO:0000256" key="5">
    <source>
        <dbReference type="ARBA" id="ARBA00022989"/>
    </source>
</evidence>
<comment type="subcellular location">
    <subcellularLocation>
        <location evidence="9">Cell membrane</location>
        <topology evidence="9">Multi-pass membrane protein</topology>
    </subcellularLocation>
    <subcellularLocation>
        <location evidence="1">Membrane</location>
        <topology evidence="1">Multi-pass membrane protein</topology>
    </subcellularLocation>
</comment>
<organism evidence="11 12">
    <name type="scientific">[Clostridium] cellulosi</name>
    <dbReference type="NCBI Taxonomy" id="29343"/>
    <lineage>
        <taxon>Bacteria</taxon>
        <taxon>Bacillati</taxon>
        <taxon>Bacillota</taxon>
        <taxon>Clostridia</taxon>
        <taxon>Eubacteriales</taxon>
        <taxon>Oscillospiraceae</taxon>
        <taxon>Oscillospiraceae incertae sedis</taxon>
    </lineage>
</organism>
<evidence type="ECO:0000259" key="10">
    <source>
        <dbReference type="Pfam" id="PF00909"/>
    </source>
</evidence>
<feature type="transmembrane region" description="Helical" evidence="9">
    <location>
        <begin position="363"/>
        <end position="383"/>
    </location>
</feature>